<dbReference type="InterPro" id="IPR016073">
    <property type="entry name" value="Skp1_comp_POZ"/>
</dbReference>
<dbReference type="CTD" id="9801464"/>
<accession>A0A261B6M1</accession>
<dbReference type="HOGENOM" id="CLU_130038_0_1_1"/>
<dbReference type="OrthoDB" id="249087at2759"/>
<feature type="non-terminal residue" evidence="1">
    <location>
        <position position="1"/>
    </location>
</feature>
<dbReference type="KEGG" id="crq:GCK72_025129"/>
<reference evidence="1" key="1">
    <citation type="submission" date="2017-08" db="EMBL/GenBank/DDBJ databases">
        <authorList>
            <person name="de Groot N.N."/>
        </authorList>
    </citation>
    <scope>NUCLEOTIDE SEQUENCE [LARGE SCALE GENOMIC DNA]</scope>
    <source>
        <strain evidence="1">PX439</strain>
    </source>
</reference>
<dbReference type="Pfam" id="PF03931">
    <property type="entry name" value="Skp1_POZ"/>
    <property type="match status" value="1"/>
</dbReference>
<dbReference type="InterPro" id="IPR039948">
    <property type="entry name" value="ELC1"/>
</dbReference>
<dbReference type="SMART" id="SM00512">
    <property type="entry name" value="Skp1"/>
    <property type="match status" value="1"/>
</dbReference>
<dbReference type="eggNOG" id="KOG3473">
    <property type="taxonomic scope" value="Eukaryota"/>
</dbReference>
<keyword evidence="2" id="KW-1185">Reference proteome</keyword>
<dbReference type="InterPro" id="IPR001232">
    <property type="entry name" value="SKP1-like"/>
</dbReference>
<dbReference type="OMA" id="CHYLAYQ"/>
<protein>
    <submittedName>
        <fullName evidence="1">Uncharacterized protein</fullName>
    </submittedName>
</protein>
<dbReference type="Proteomes" id="UP000216624">
    <property type="component" value="Unassembled WGS sequence"/>
</dbReference>
<dbReference type="Gene3D" id="3.30.710.10">
    <property type="entry name" value="Potassium Channel Kv1.1, Chain A"/>
    <property type="match status" value="1"/>
</dbReference>
<dbReference type="GO" id="GO:0005634">
    <property type="term" value="C:nucleus"/>
    <property type="evidence" value="ECO:0007669"/>
    <property type="project" value="UniProtKB-SubCell"/>
</dbReference>
<dbReference type="EMBL" id="NMWX01000001">
    <property type="protein sequence ID" value="OZG05964.1"/>
    <property type="molecule type" value="Genomic_DNA"/>
</dbReference>
<dbReference type="STRING" id="31234.E3MZF4"/>
<name>A0A261B6M1_CAERE</name>
<organism evidence="1 2">
    <name type="scientific">Caenorhabditis remanei</name>
    <name type="common">Caenorhabditis vulgaris</name>
    <dbReference type="NCBI Taxonomy" id="31234"/>
    <lineage>
        <taxon>Eukaryota</taxon>
        <taxon>Metazoa</taxon>
        <taxon>Ecdysozoa</taxon>
        <taxon>Nematoda</taxon>
        <taxon>Chromadorea</taxon>
        <taxon>Rhabditida</taxon>
        <taxon>Rhabditina</taxon>
        <taxon>Rhabditomorpha</taxon>
        <taxon>Rhabditoidea</taxon>
        <taxon>Rhabditidae</taxon>
        <taxon>Peloderinae</taxon>
        <taxon>Caenorhabditis</taxon>
    </lineage>
</organism>
<dbReference type="InterPro" id="IPR011333">
    <property type="entry name" value="SKP1/BTB/POZ_sf"/>
</dbReference>
<dbReference type="GO" id="GO:0006511">
    <property type="term" value="P:ubiquitin-dependent protein catabolic process"/>
    <property type="evidence" value="ECO:0007669"/>
    <property type="project" value="InterPro"/>
</dbReference>
<dbReference type="PANTHER" id="PTHR20648">
    <property type="entry name" value="ELONGIN-C"/>
    <property type="match status" value="1"/>
</dbReference>
<evidence type="ECO:0000313" key="2">
    <source>
        <dbReference type="Proteomes" id="UP000216624"/>
    </source>
</evidence>
<dbReference type="SUPFAM" id="SSF54695">
    <property type="entry name" value="POZ domain"/>
    <property type="match status" value="1"/>
</dbReference>
<gene>
    <name evidence="1" type="ORF">FL82_01848</name>
</gene>
<dbReference type="CDD" id="cd18321">
    <property type="entry name" value="BTB_POZ_EloC"/>
    <property type="match status" value="1"/>
</dbReference>
<proteinExistence type="predicted"/>
<evidence type="ECO:0000313" key="1">
    <source>
        <dbReference type="EMBL" id="OZG05964.1"/>
    </source>
</evidence>
<sequence>MSSADGNGNNEEREATEEIQKLKLEKGEQEKEKEEEKKDDSNKEAPEENNKEPTTSKPKRQKRKNRGLNGANSLYVKLVSRDEHEFIIKRELAEKSRVLKNMLRCPGGGPSNNTVYLHMIPSGVLQKMCNYLMYQKQYLKKQGEIEEFEIKPEDALDLMYVAGFFEI</sequence>
<comment type="caution">
    <text evidence="1">The sequence shown here is derived from an EMBL/GenBank/DDBJ whole genome shotgun (WGS) entry which is preliminary data.</text>
</comment>